<dbReference type="AlphaFoldDB" id="A0A0D6EME0"/>
<proteinExistence type="predicted"/>
<reference evidence="2" key="1">
    <citation type="submission" date="2015-02" db="EMBL/GenBank/DDBJ databases">
        <authorList>
            <person name="Gon?alves P."/>
        </authorList>
    </citation>
    <scope>NUCLEOTIDE SEQUENCE [LARGE SCALE GENOMIC DNA]</scope>
</reference>
<evidence type="ECO:0000313" key="1">
    <source>
        <dbReference type="EMBL" id="CEQ41116.1"/>
    </source>
</evidence>
<accession>A0A0D6EME0</accession>
<dbReference type="Proteomes" id="UP000243876">
    <property type="component" value="Unassembled WGS sequence"/>
</dbReference>
<sequence length="157" mass="17663">MSSASSCLVSFRDDLNRACSTERFCSYFSRDAPVCLEHGPAVAELPFLGKPFEGHDAIARYYALITRVLKGYGSAFEEKDLWLRIEEGAHTASALWTGEADWAVQETGKRWHEAVVWKFELRRSSAESEWKLARWEVWAGAYGAGCYPLSAYLASKP</sequence>
<evidence type="ECO:0000313" key="2">
    <source>
        <dbReference type="Proteomes" id="UP000243876"/>
    </source>
</evidence>
<protein>
    <submittedName>
        <fullName evidence="1">SPOSA6832_02812-mRNA-1:cds</fullName>
    </submittedName>
</protein>
<gene>
    <name evidence="1" type="primary">SPOSA6832_02812</name>
</gene>
<dbReference type="EMBL" id="CENE01000011">
    <property type="protein sequence ID" value="CEQ41116.1"/>
    <property type="molecule type" value="Genomic_DNA"/>
</dbReference>
<dbReference type="SUPFAM" id="SSF54427">
    <property type="entry name" value="NTF2-like"/>
    <property type="match status" value="1"/>
</dbReference>
<keyword evidence="2" id="KW-1185">Reference proteome</keyword>
<organism evidence="1 2">
    <name type="scientific">Sporidiobolus salmonicolor</name>
    <name type="common">Yeast-like fungus</name>
    <name type="synonym">Sporobolomyces salmonicolor</name>
    <dbReference type="NCBI Taxonomy" id="5005"/>
    <lineage>
        <taxon>Eukaryota</taxon>
        <taxon>Fungi</taxon>
        <taxon>Dikarya</taxon>
        <taxon>Basidiomycota</taxon>
        <taxon>Pucciniomycotina</taxon>
        <taxon>Microbotryomycetes</taxon>
        <taxon>Sporidiobolales</taxon>
        <taxon>Sporidiobolaceae</taxon>
        <taxon>Sporobolomyces</taxon>
    </lineage>
</organism>
<dbReference type="OrthoDB" id="3352776at2759"/>
<name>A0A0D6EME0_SPOSA</name>
<dbReference type="InterPro" id="IPR032710">
    <property type="entry name" value="NTF2-like_dom_sf"/>
</dbReference>